<accession>A0A4Z2H4W7</accession>
<gene>
    <name evidence="1" type="ORF">EYF80_028902</name>
</gene>
<dbReference type="AlphaFoldDB" id="A0A4Z2H4W7"/>
<sequence length="104" mass="11485">MDPGQTHEELVPPLGPGRQVLLVAGDQLAHLLWRRRRGDSATRLIWISYLHYALGRFAAGEVWNGPEGAEDPPDAVSIALHVVLQPCGGRTLRTMHLKGDFKRA</sequence>
<reference evidence="1 2" key="1">
    <citation type="submission" date="2019-03" db="EMBL/GenBank/DDBJ databases">
        <title>First draft genome of Liparis tanakae, snailfish: a comprehensive survey of snailfish specific genes.</title>
        <authorList>
            <person name="Kim W."/>
            <person name="Song I."/>
            <person name="Jeong J.-H."/>
            <person name="Kim D."/>
            <person name="Kim S."/>
            <person name="Ryu S."/>
            <person name="Song J.Y."/>
            <person name="Lee S.K."/>
        </authorList>
    </citation>
    <scope>NUCLEOTIDE SEQUENCE [LARGE SCALE GENOMIC DNA]</scope>
    <source>
        <tissue evidence="1">Muscle</tissue>
    </source>
</reference>
<dbReference type="EMBL" id="SRLO01000325">
    <property type="protein sequence ID" value="TNN60907.1"/>
    <property type="molecule type" value="Genomic_DNA"/>
</dbReference>
<proteinExistence type="predicted"/>
<evidence type="ECO:0000313" key="1">
    <source>
        <dbReference type="EMBL" id="TNN60907.1"/>
    </source>
</evidence>
<comment type="caution">
    <text evidence="1">The sequence shown here is derived from an EMBL/GenBank/DDBJ whole genome shotgun (WGS) entry which is preliminary data.</text>
</comment>
<dbReference type="Proteomes" id="UP000314294">
    <property type="component" value="Unassembled WGS sequence"/>
</dbReference>
<evidence type="ECO:0000313" key="2">
    <source>
        <dbReference type="Proteomes" id="UP000314294"/>
    </source>
</evidence>
<protein>
    <submittedName>
        <fullName evidence="1">Uncharacterized protein</fullName>
    </submittedName>
</protein>
<organism evidence="1 2">
    <name type="scientific">Liparis tanakae</name>
    <name type="common">Tanaka's snailfish</name>
    <dbReference type="NCBI Taxonomy" id="230148"/>
    <lineage>
        <taxon>Eukaryota</taxon>
        <taxon>Metazoa</taxon>
        <taxon>Chordata</taxon>
        <taxon>Craniata</taxon>
        <taxon>Vertebrata</taxon>
        <taxon>Euteleostomi</taxon>
        <taxon>Actinopterygii</taxon>
        <taxon>Neopterygii</taxon>
        <taxon>Teleostei</taxon>
        <taxon>Neoteleostei</taxon>
        <taxon>Acanthomorphata</taxon>
        <taxon>Eupercaria</taxon>
        <taxon>Perciformes</taxon>
        <taxon>Cottioidei</taxon>
        <taxon>Cottales</taxon>
        <taxon>Liparidae</taxon>
        <taxon>Liparis</taxon>
    </lineage>
</organism>
<keyword evidence="2" id="KW-1185">Reference proteome</keyword>
<name>A0A4Z2H4W7_9TELE</name>